<reference evidence="1 2" key="1">
    <citation type="submission" date="2023-06" db="EMBL/GenBank/DDBJ databases">
        <title>Five Gram-positive bacteria isolated from mangrove sediments in Shenzhen, Guangdong, China.</title>
        <authorList>
            <person name="Yu S."/>
            <person name="Zheng W."/>
            <person name="Huang Y."/>
        </authorList>
    </citation>
    <scope>NUCLEOTIDE SEQUENCE [LARGE SCALE GENOMIC DNA]</scope>
    <source>
        <strain evidence="1 2">SaN35-3</strain>
    </source>
</reference>
<dbReference type="EMBL" id="CP129013">
    <property type="protein sequence ID" value="WLR43196.1"/>
    <property type="molecule type" value="Genomic_DNA"/>
</dbReference>
<proteinExistence type="predicted"/>
<keyword evidence="2" id="KW-1185">Reference proteome</keyword>
<dbReference type="Proteomes" id="UP001197974">
    <property type="component" value="Chromosome"/>
</dbReference>
<dbReference type="Pfam" id="PF08796">
    <property type="entry name" value="DUF1797"/>
    <property type="match status" value="1"/>
</dbReference>
<evidence type="ECO:0000313" key="2">
    <source>
        <dbReference type="Proteomes" id="UP001197974"/>
    </source>
</evidence>
<dbReference type="PIRSF" id="PIRSF037356">
    <property type="entry name" value="DUF1797"/>
    <property type="match status" value="1"/>
</dbReference>
<evidence type="ECO:0000313" key="1">
    <source>
        <dbReference type="EMBL" id="WLR43196.1"/>
    </source>
</evidence>
<gene>
    <name evidence="1" type="ORF">LC087_03065</name>
</gene>
<sequence length="75" mass="8825">MSKLIGIIQRLQALQEDNEVNERFFEVDGDKKCSVKYEKSTEIFQIQLYNKGEKTKSYSFDNIDLIAIEVYDLLQ</sequence>
<dbReference type="SUPFAM" id="SSF143567">
    <property type="entry name" value="YkuJ-like"/>
    <property type="match status" value="1"/>
</dbReference>
<dbReference type="InterPro" id="IPR014904">
    <property type="entry name" value="YkuJ-like"/>
</dbReference>
<organism evidence="1 2">
    <name type="scientific">Bacillus carboniphilus</name>
    <dbReference type="NCBI Taxonomy" id="86663"/>
    <lineage>
        <taxon>Bacteria</taxon>
        <taxon>Bacillati</taxon>
        <taxon>Bacillota</taxon>
        <taxon>Bacilli</taxon>
        <taxon>Bacillales</taxon>
        <taxon>Bacillaceae</taxon>
        <taxon>Bacillus</taxon>
    </lineage>
</organism>
<dbReference type="RefSeq" id="WP_226539025.1">
    <property type="nucleotide sequence ID" value="NZ_CP129013.1"/>
</dbReference>
<accession>A0ABY9JUX5</accession>
<dbReference type="InterPro" id="IPR038073">
    <property type="entry name" value="YkuJ-like_sf"/>
</dbReference>
<dbReference type="Gene3D" id="3.30.720.20">
    <property type="entry name" value="Protein of unknown function DUF1797"/>
    <property type="match status" value="1"/>
</dbReference>
<name>A0ABY9JUX5_9BACI</name>
<protein>
    <submittedName>
        <fullName evidence="1">DUF1797 family protein</fullName>
    </submittedName>
</protein>